<dbReference type="Gene3D" id="3.40.50.300">
    <property type="entry name" value="P-loop containing nucleotide triphosphate hydrolases"/>
    <property type="match status" value="1"/>
</dbReference>
<sequence>MNVLQPLMNEKEIQTDDENIHNQLVNLINSMLFNQRWLNKNRKVQVNTLRNLLKNCCYISMFNRLLLTMIERPRTLLLQSFTLLSSSSSALSSSSSSSSSSISNDLFIIGAGQMRTGTTSLKFALQLLYNQSCYHMYDIIYHYQESHIQKWINLFNMNKKFINIEKIHWNDIFNECRFAVDYPTCVFYKELMKIYPNAKVILTVRDADSWVSSCRATTASDMVMTKHTTFTENIIYRLRGLKSLPILHDNMYTKAFGPNYDQMTDDELRDAFIKWNQEIIDYVPKDRLLIFDPKDGWTPLCEFLNIPIPENVPFPHLNKRVDLRNRLLKYRFLAQFLNFSLMISFLWFVHYIITS</sequence>
<dbReference type="AlphaFoldDB" id="A0A3Q0KK89"/>
<evidence type="ECO:0000313" key="2">
    <source>
        <dbReference type="Proteomes" id="UP000008854"/>
    </source>
</evidence>
<reference evidence="2" key="1">
    <citation type="journal article" date="2012" name="PLoS Negl. Trop. Dis.">
        <title>A systematically improved high quality genome and transcriptome of the human blood fluke Schistosoma mansoni.</title>
        <authorList>
            <person name="Protasio A.V."/>
            <person name="Tsai I.J."/>
            <person name="Babbage A."/>
            <person name="Nichol S."/>
            <person name="Hunt M."/>
            <person name="Aslett M.A."/>
            <person name="De Silva N."/>
            <person name="Velarde G.S."/>
            <person name="Anderson T.J."/>
            <person name="Clark R.C."/>
            <person name="Davidson C."/>
            <person name="Dillon G.P."/>
            <person name="Holroyd N.E."/>
            <person name="LoVerde P.T."/>
            <person name="Lloyd C."/>
            <person name="McQuillan J."/>
            <person name="Oliveira G."/>
            <person name="Otto T.D."/>
            <person name="Parker-Manuel S.J."/>
            <person name="Quail M.A."/>
            <person name="Wilson R.A."/>
            <person name="Zerlotini A."/>
            <person name="Dunne D.W."/>
            <person name="Berriman M."/>
        </authorList>
    </citation>
    <scope>NUCLEOTIDE SEQUENCE [LARGE SCALE GENOMIC DNA]</scope>
    <source>
        <strain evidence="2">Puerto Rican</strain>
    </source>
</reference>
<evidence type="ECO:0000256" key="1">
    <source>
        <dbReference type="SAM" id="Phobius"/>
    </source>
</evidence>
<dbReference type="Pfam" id="PF17784">
    <property type="entry name" value="Sulfotransfer_4"/>
    <property type="match status" value="1"/>
</dbReference>
<organism evidence="2 3">
    <name type="scientific">Schistosoma mansoni</name>
    <name type="common">Blood fluke</name>
    <dbReference type="NCBI Taxonomy" id="6183"/>
    <lineage>
        <taxon>Eukaryota</taxon>
        <taxon>Metazoa</taxon>
        <taxon>Spiralia</taxon>
        <taxon>Lophotrochozoa</taxon>
        <taxon>Platyhelminthes</taxon>
        <taxon>Trematoda</taxon>
        <taxon>Digenea</taxon>
        <taxon>Strigeidida</taxon>
        <taxon>Schistosomatoidea</taxon>
        <taxon>Schistosomatidae</taxon>
        <taxon>Schistosoma</taxon>
    </lineage>
</organism>
<dbReference type="STRING" id="6183.A0A3Q0KK89"/>
<dbReference type="InParanoid" id="A0A3Q0KK89"/>
<keyword evidence="1" id="KW-0812">Transmembrane</keyword>
<dbReference type="SUPFAM" id="SSF52540">
    <property type="entry name" value="P-loop containing nucleoside triphosphate hydrolases"/>
    <property type="match status" value="1"/>
</dbReference>
<dbReference type="InterPro" id="IPR027417">
    <property type="entry name" value="P-loop_NTPase"/>
</dbReference>
<dbReference type="PANTHER" id="PTHR36978:SF4">
    <property type="entry name" value="P-LOOP CONTAINING NUCLEOSIDE TRIPHOSPHATE HYDROLASE PROTEIN"/>
    <property type="match status" value="1"/>
</dbReference>
<dbReference type="Proteomes" id="UP000008854">
    <property type="component" value="Unassembled WGS sequence"/>
</dbReference>
<keyword evidence="2" id="KW-1185">Reference proteome</keyword>
<dbReference type="InterPro" id="IPR040632">
    <property type="entry name" value="Sulfotransfer_4"/>
</dbReference>
<dbReference type="ExpressionAtlas" id="A0A3Q0KK89">
    <property type="expression patterns" value="baseline"/>
</dbReference>
<feature type="transmembrane region" description="Helical" evidence="1">
    <location>
        <begin position="332"/>
        <end position="353"/>
    </location>
</feature>
<protein>
    <submittedName>
        <fullName evidence="3">Nad dependent epimerase/dehydratase</fullName>
    </submittedName>
</protein>
<dbReference type="WBParaSite" id="Smp_114430.1">
    <property type="protein sequence ID" value="Smp_114430.1"/>
    <property type="gene ID" value="Smp_114430"/>
</dbReference>
<dbReference type="PANTHER" id="PTHR36978">
    <property type="entry name" value="P-LOOP CONTAINING NUCLEOTIDE TRIPHOSPHATE HYDROLASE"/>
    <property type="match status" value="1"/>
</dbReference>
<keyword evidence="1" id="KW-1133">Transmembrane helix</keyword>
<accession>A0A3Q0KK89</accession>
<keyword evidence="1" id="KW-0472">Membrane</keyword>
<proteinExistence type="predicted"/>
<evidence type="ECO:0000313" key="3">
    <source>
        <dbReference type="WBParaSite" id="Smp_114430.1"/>
    </source>
</evidence>
<reference evidence="3" key="2">
    <citation type="submission" date="2018-12" db="UniProtKB">
        <authorList>
            <consortium name="WormBaseParasite"/>
        </authorList>
    </citation>
    <scope>IDENTIFICATION</scope>
    <source>
        <strain evidence="3">Puerto Rican</strain>
    </source>
</reference>
<name>A0A3Q0KK89_SCHMA</name>